<dbReference type="RefSeq" id="WP_114694539.1">
    <property type="nucleotide sequence ID" value="NZ_QQOH01000001.1"/>
</dbReference>
<protein>
    <recommendedName>
        <fullName evidence="4">Peptidoglycan-binding protein CsiV</fullName>
    </recommendedName>
</protein>
<dbReference type="Pfam" id="PF10972">
    <property type="entry name" value="CsiV"/>
    <property type="match status" value="1"/>
</dbReference>
<name>A0A369WTE5_9GAMM</name>
<feature type="compositionally biased region" description="Polar residues" evidence="1">
    <location>
        <begin position="311"/>
        <end position="320"/>
    </location>
</feature>
<dbReference type="InterPro" id="IPR021241">
    <property type="entry name" value="CsiV"/>
</dbReference>
<feature type="region of interest" description="Disordered" evidence="1">
    <location>
        <begin position="307"/>
        <end position="344"/>
    </location>
</feature>
<proteinExistence type="predicted"/>
<organism evidence="2 3">
    <name type="scientific">Motiliproteus coralliicola</name>
    <dbReference type="NCBI Taxonomy" id="2283196"/>
    <lineage>
        <taxon>Bacteria</taxon>
        <taxon>Pseudomonadati</taxon>
        <taxon>Pseudomonadota</taxon>
        <taxon>Gammaproteobacteria</taxon>
        <taxon>Oceanospirillales</taxon>
        <taxon>Oceanospirillaceae</taxon>
        <taxon>Motiliproteus</taxon>
    </lineage>
</organism>
<accession>A0A369WTE5</accession>
<reference evidence="2 3" key="1">
    <citation type="submission" date="2018-07" db="EMBL/GenBank/DDBJ databases">
        <title>Motiliproteus coralliicola sp. nov., a bacterium isolated from Coral.</title>
        <authorList>
            <person name="Wang G."/>
        </authorList>
    </citation>
    <scope>NUCLEOTIDE SEQUENCE [LARGE SCALE GENOMIC DNA]</scope>
    <source>
        <strain evidence="2 3">C34</strain>
    </source>
</reference>
<dbReference type="Proteomes" id="UP000253769">
    <property type="component" value="Unassembled WGS sequence"/>
</dbReference>
<feature type="compositionally biased region" description="Polar residues" evidence="1">
    <location>
        <begin position="93"/>
        <end position="111"/>
    </location>
</feature>
<dbReference type="AlphaFoldDB" id="A0A369WTE5"/>
<comment type="caution">
    <text evidence="2">The sequence shown here is derived from an EMBL/GenBank/DDBJ whole genome shotgun (WGS) entry which is preliminary data.</text>
</comment>
<dbReference type="EMBL" id="QQOH01000001">
    <property type="protein sequence ID" value="RDE24947.1"/>
    <property type="molecule type" value="Genomic_DNA"/>
</dbReference>
<dbReference type="OrthoDB" id="5566524at2"/>
<evidence type="ECO:0008006" key="4">
    <source>
        <dbReference type="Google" id="ProtNLM"/>
    </source>
</evidence>
<feature type="region of interest" description="Disordered" evidence="1">
    <location>
        <begin position="93"/>
        <end position="116"/>
    </location>
</feature>
<sequence length="344" mass="38058">MNSTFFGHPSQTGFHFTAKLARLAKTSLLIGGLSLFGTTVQAQGTELAAKKVYWYQVELLVFTQPADSLQAEYWDEQLQPSFDTNAIQLLSTKQLRQLPNRTESGPSSTDGRPTPLRQEYSDGAFVLLSASQRLKINDDEEPIAPISRKRLRQGGHRILLDATWNQPVHDPGKNRAIAIRGGDRLENGLFELEGEFTLSLARFLHLRPNLFLSRPLPADWQPRHPEALSQDSTDPEPATIDTDAIGADSDEAINSLSALPAPSVQAKINHDGYLTTRLDQPRRMRRNELHYLDHPQFGLLIRLTPIDPPSRQASIETATEPNVPAVAEQPVPNTEPPSAAASNS</sequence>
<evidence type="ECO:0000313" key="2">
    <source>
        <dbReference type="EMBL" id="RDE24947.1"/>
    </source>
</evidence>
<evidence type="ECO:0000256" key="1">
    <source>
        <dbReference type="SAM" id="MobiDB-lite"/>
    </source>
</evidence>
<gene>
    <name evidence="2" type="ORF">DV711_05040</name>
</gene>
<keyword evidence="3" id="KW-1185">Reference proteome</keyword>
<evidence type="ECO:0000313" key="3">
    <source>
        <dbReference type="Proteomes" id="UP000253769"/>
    </source>
</evidence>